<evidence type="ECO:0000313" key="2">
    <source>
        <dbReference type="Proteomes" id="UP000052967"/>
    </source>
</evidence>
<accession>A0A091RJK1</accession>
<feature type="non-terminal residue" evidence="1">
    <location>
        <position position="62"/>
    </location>
</feature>
<gene>
    <name evidence="1" type="ORF">N331_05128</name>
</gene>
<dbReference type="EMBL" id="KK703345">
    <property type="protein sequence ID" value="KFQ28732.1"/>
    <property type="molecule type" value="Genomic_DNA"/>
</dbReference>
<feature type="non-terminal residue" evidence="1">
    <location>
        <position position="1"/>
    </location>
</feature>
<dbReference type="Gene3D" id="1.10.287.210">
    <property type="match status" value="1"/>
</dbReference>
<dbReference type="Proteomes" id="UP000052967">
    <property type="component" value="Unassembled WGS sequence"/>
</dbReference>
<proteinExistence type="predicted"/>
<name>A0A091RJK1_MERNU</name>
<reference evidence="1 2" key="1">
    <citation type="submission" date="2014-04" db="EMBL/GenBank/DDBJ databases">
        <title>Genome evolution of avian class.</title>
        <authorList>
            <person name="Zhang G."/>
            <person name="Li C."/>
        </authorList>
    </citation>
    <scope>NUCLEOTIDE SEQUENCE [LARGE SCALE GENOMIC DNA]</scope>
    <source>
        <strain evidence="1">BGI_N331</strain>
    </source>
</reference>
<dbReference type="AlphaFoldDB" id="A0A091RJK1"/>
<organism evidence="1 2">
    <name type="scientific">Merops nubicus</name>
    <name type="common">Northern carmine bee-eater</name>
    <dbReference type="NCBI Taxonomy" id="57421"/>
    <lineage>
        <taxon>Eukaryota</taxon>
        <taxon>Metazoa</taxon>
        <taxon>Chordata</taxon>
        <taxon>Craniata</taxon>
        <taxon>Vertebrata</taxon>
        <taxon>Euteleostomi</taxon>
        <taxon>Archelosauria</taxon>
        <taxon>Archosauria</taxon>
        <taxon>Dinosauria</taxon>
        <taxon>Saurischia</taxon>
        <taxon>Theropoda</taxon>
        <taxon>Coelurosauria</taxon>
        <taxon>Aves</taxon>
        <taxon>Neognathae</taxon>
        <taxon>Neoaves</taxon>
        <taxon>Telluraves</taxon>
        <taxon>Coraciimorphae</taxon>
        <taxon>Coraciiformes</taxon>
        <taxon>Meropidae</taxon>
        <taxon>Merops</taxon>
    </lineage>
</organism>
<evidence type="ECO:0000313" key="1">
    <source>
        <dbReference type="EMBL" id="KFQ28732.1"/>
    </source>
</evidence>
<keyword evidence="2" id="KW-1185">Reference proteome</keyword>
<protein>
    <submittedName>
        <fullName evidence="1">Uncharacterized protein</fullName>
    </submittedName>
</protein>
<sequence length="62" mass="7143">AAIDFSLLAHSHGYEDLDRMCCMNLSDHLESVHQSSQKLKDRVQKLQMDSSWGWFDGWFAGL</sequence>